<keyword evidence="2" id="KW-1185">Reference proteome</keyword>
<reference evidence="1" key="1">
    <citation type="submission" date="2006-10" db="EMBL/GenBank/DDBJ databases">
        <authorList>
            <person name="Amadeo P."/>
            <person name="Zhao Q."/>
            <person name="Wortman J."/>
            <person name="Fraser-Liggett C."/>
            <person name="Carlton J."/>
        </authorList>
    </citation>
    <scope>NUCLEOTIDE SEQUENCE</scope>
    <source>
        <strain evidence="1">G3</strain>
    </source>
</reference>
<dbReference type="VEuPathDB" id="TrichDB:TVAG_308480"/>
<accession>A2G5Z2</accession>
<protein>
    <submittedName>
        <fullName evidence="1">Uncharacterized protein</fullName>
    </submittedName>
</protein>
<evidence type="ECO:0000313" key="1">
    <source>
        <dbReference type="EMBL" id="EAX87423.1"/>
    </source>
</evidence>
<name>A2G5Z2_TRIV3</name>
<dbReference type="RefSeq" id="XP_001300353.1">
    <property type="nucleotide sequence ID" value="XM_001300352.1"/>
</dbReference>
<reference evidence="1" key="2">
    <citation type="journal article" date="2007" name="Science">
        <title>Draft genome sequence of the sexually transmitted pathogen Trichomonas vaginalis.</title>
        <authorList>
            <person name="Carlton J.M."/>
            <person name="Hirt R.P."/>
            <person name="Silva J.C."/>
            <person name="Delcher A.L."/>
            <person name="Schatz M."/>
            <person name="Zhao Q."/>
            <person name="Wortman J.R."/>
            <person name="Bidwell S.L."/>
            <person name="Alsmark U.C.M."/>
            <person name="Besteiro S."/>
            <person name="Sicheritz-Ponten T."/>
            <person name="Noel C.J."/>
            <person name="Dacks J.B."/>
            <person name="Foster P.G."/>
            <person name="Simillion C."/>
            <person name="Van de Peer Y."/>
            <person name="Miranda-Saavedra D."/>
            <person name="Barton G.J."/>
            <person name="Westrop G.D."/>
            <person name="Mueller S."/>
            <person name="Dessi D."/>
            <person name="Fiori P.L."/>
            <person name="Ren Q."/>
            <person name="Paulsen I."/>
            <person name="Zhang H."/>
            <person name="Bastida-Corcuera F.D."/>
            <person name="Simoes-Barbosa A."/>
            <person name="Brown M.T."/>
            <person name="Hayes R.D."/>
            <person name="Mukherjee M."/>
            <person name="Okumura C.Y."/>
            <person name="Schneider R."/>
            <person name="Smith A.J."/>
            <person name="Vanacova S."/>
            <person name="Villalvazo M."/>
            <person name="Haas B.J."/>
            <person name="Pertea M."/>
            <person name="Feldblyum T.V."/>
            <person name="Utterback T.R."/>
            <person name="Shu C.L."/>
            <person name="Osoegawa K."/>
            <person name="de Jong P.J."/>
            <person name="Hrdy I."/>
            <person name="Horvathova L."/>
            <person name="Zubacova Z."/>
            <person name="Dolezal P."/>
            <person name="Malik S.B."/>
            <person name="Logsdon J.M. Jr."/>
            <person name="Henze K."/>
            <person name="Gupta A."/>
            <person name="Wang C.C."/>
            <person name="Dunne R.L."/>
            <person name="Upcroft J.A."/>
            <person name="Upcroft P."/>
            <person name="White O."/>
            <person name="Salzberg S.L."/>
            <person name="Tang P."/>
            <person name="Chiu C.-H."/>
            <person name="Lee Y.-S."/>
            <person name="Embley T.M."/>
            <person name="Coombs G.H."/>
            <person name="Mottram J.C."/>
            <person name="Tachezy J."/>
            <person name="Fraser-Liggett C.M."/>
            <person name="Johnson P.J."/>
        </authorList>
    </citation>
    <scope>NUCLEOTIDE SEQUENCE [LARGE SCALE GENOMIC DNA]</scope>
    <source>
        <strain evidence="1">G3</strain>
    </source>
</reference>
<dbReference type="KEGG" id="tva:4745076"/>
<dbReference type="EMBL" id="DS114455">
    <property type="protein sequence ID" value="EAX87423.1"/>
    <property type="molecule type" value="Genomic_DNA"/>
</dbReference>
<dbReference type="Proteomes" id="UP000001542">
    <property type="component" value="Unassembled WGS sequence"/>
</dbReference>
<dbReference type="VEuPathDB" id="TrichDB:TVAGG3_0807980"/>
<dbReference type="AlphaFoldDB" id="A2G5Z2"/>
<evidence type="ECO:0000313" key="2">
    <source>
        <dbReference type="Proteomes" id="UP000001542"/>
    </source>
</evidence>
<dbReference type="InParanoid" id="A2G5Z2"/>
<gene>
    <name evidence="1" type="ORF">TVAG_308480</name>
</gene>
<sequence>MYHIDQSNNDNHHHIYKCSIVSNFCKNKLINSNIIEFANKNKADLYVAKCIIARNAGYSLLSSNICSFENNISENLVNITGGCISCRLYLFNDIGSYSIPEICSFSYITAISIEKKKFNNLKHKMQPLQGSSDSDGSSNSGSYPIITEVKLAKNDYFYPNDRYLNVTFQLIYWDGYEHDNAIYYSIDGTELHTIAFKVNKNDDETINNYSIDVEIPENIKYGNHSITLYYQDDEYTSSESAQFNLYYNSPKLRLRSKPLVSDYVYFDIEVEDNDIRNNITFYYYFYYLPQQERLRYNETLNITSGKENYQIKIDYHKYKNSQTLILYGVDSHELSSNEVHASIERCPVCIDNAYRLKYSLHRH</sequence>
<proteinExistence type="predicted"/>
<organism evidence="1 2">
    <name type="scientific">Trichomonas vaginalis (strain ATCC PRA-98 / G3)</name>
    <dbReference type="NCBI Taxonomy" id="412133"/>
    <lineage>
        <taxon>Eukaryota</taxon>
        <taxon>Metamonada</taxon>
        <taxon>Parabasalia</taxon>
        <taxon>Trichomonadida</taxon>
        <taxon>Trichomonadidae</taxon>
        <taxon>Trichomonas</taxon>
    </lineage>
</organism>